<keyword evidence="2" id="KW-0732">Signal</keyword>
<evidence type="ECO:0000256" key="1">
    <source>
        <dbReference type="ARBA" id="ARBA00022614"/>
    </source>
</evidence>
<dbReference type="PANTHER" id="PTHR24369:SF210">
    <property type="entry name" value="CHAOPTIN-RELATED"/>
    <property type="match status" value="1"/>
</dbReference>
<keyword evidence="4" id="KW-0472">Membrane</keyword>
<evidence type="ECO:0000313" key="5">
    <source>
        <dbReference type="EMBL" id="KAK3874936.1"/>
    </source>
</evidence>
<evidence type="ECO:0000313" key="6">
    <source>
        <dbReference type="Proteomes" id="UP001286313"/>
    </source>
</evidence>
<dbReference type="Gene3D" id="3.80.10.10">
    <property type="entry name" value="Ribonuclease Inhibitor"/>
    <property type="match status" value="2"/>
</dbReference>
<keyword evidence="1" id="KW-0433">Leucine-rich repeat</keyword>
<keyword evidence="4" id="KW-1133">Transmembrane helix</keyword>
<feature type="transmembrane region" description="Helical" evidence="4">
    <location>
        <begin position="487"/>
        <end position="508"/>
    </location>
</feature>
<protein>
    <recommendedName>
        <fullName evidence="7">Protein singed wings 2</fullName>
    </recommendedName>
</protein>
<evidence type="ECO:0008006" key="7">
    <source>
        <dbReference type="Google" id="ProtNLM"/>
    </source>
</evidence>
<proteinExistence type="predicted"/>
<dbReference type="SUPFAM" id="SSF52058">
    <property type="entry name" value="L domain-like"/>
    <property type="match status" value="1"/>
</dbReference>
<sequence length="526" mass="60379">MGVGFWQYWQLGLREEERRVVRYVRLLEEMWLTTMLWLAAVACLVTAVSTNLVNDKYFVHAEVEVQAWTPKEPINCSILTKSHQKNEVEVVCVGLSTLAEVEERVAAEVRSSVTALTIDKSTLTQINTDDLHTFPALTSLSFNNSLLSGWVLPIGGQAPHVTTLVLYRCYDSYSKMVDSTHPGLALTTNILNTLPELEVLHLVECYLYNLHLLSPPSSLHNITIQGGGAECRDESLWLMKEERVKITKNTTCFIVNYKLGDLETRLSFFDKSFVSAMGYWQAMVRDCPKLCVCTMTGMRNIRSPIINVICSNVGLTQIPEVIPELSTTIFLDNNSITNFSRVFTNPLYHHLDVIHLQHNLITHMDGRLFYLFARDRPLDLGIDLSHNRLTRFPVDDVQPLYDEALENGIYHLPVFGLGYNPWNCDDCSFLPGFQKIVYHQYYENQYRYRDIRCQEGPKEETSRQQVVKLDVVGLCQPDPPVLKTMDVLIISLSLLLVLFILNFLHNYFQYRRHGKLPWMITKIPFC</sequence>
<evidence type="ECO:0000256" key="2">
    <source>
        <dbReference type="ARBA" id="ARBA00022729"/>
    </source>
</evidence>
<evidence type="ECO:0000256" key="4">
    <source>
        <dbReference type="SAM" id="Phobius"/>
    </source>
</evidence>
<accession>A0AAE1FJU0</accession>
<keyword evidence="4" id="KW-0812">Transmembrane</keyword>
<dbReference type="Proteomes" id="UP001286313">
    <property type="component" value="Unassembled WGS sequence"/>
</dbReference>
<dbReference type="PANTHER" id="PTHR24369">
    <property type="entry name" value="ANTIGEN BSP, PUTATIVE-RELATED"/>
    <property type="match status" value="1"/>
</dbReference>
<dbReference type="InterPro" id="IPR050541">
    <property type="entry name" value="LRR_TM_domain-containing"/>
</dbReference>
<name>A0AAE1FJU0_PETCI</name>
<gene>
    <name evidence="5" type="ORF">Pcinc_020168</name>
</gene>
<dbReference type="InterPro" id="IPR032675">
    <property type="entry name" value="LRR_dom_sf"/>
</dbReference>
<dbReference type="GO" id="GO:0005886">
    <property type="term" value="C:plasma membrane"/>
    <property type="evidence" value="ECO:0007669"/>
    <property type="project" value="TreeGrafter"/>
</dbReference>
<evidence type="ECO:0000256" key="3">
    <source>
        <dbReference type="ARBA" id="ARBA00022737"/>
    </source>
</evidence>
<dbReference type="EMBL" id="JAWQEG010002036">
    <property type="protein sequence ID" value="KAK3874936.1"/>
    <property type="molecule type" value="Genomic_DNA"/>
</dbReference>
<keyword evidence="6" id="KW-1185">Reference proteome</keyword>
<dbReference type="AlphaFoldDB" id="A0AAE1FJU0"/>
<organism evidence="5 6">
    <name type="scientific">Petrolisthes cinctipes</name>
    <name type="common">Flat porcelain crab</name>
    <dbReference type="NCBI Taxonomy" id="88211"/>
    <lineage>
        <taxon>Eukaryota</taxon>
        <taxon>Metazoa</taxon>
        <taxon>Ecdysozoa</taxon>
        <taxon>Arthropoda</taxon>
        <taxon>Crustacea</taxon>
        <taxon>Multicrustacea</taxon>
        <taxon>Malacostraca</taxon>
        <taxon>Eumalacostraca</taxon>
        <taxon>Eucarida</taxon>
        <taxon>Decapoda</taxon>
        <taxon>Pleocyemata</taxon>
        <taxon>Anomura</taxon>
        <taxon>Galatheoidea</taxon>
        <taxon>Porcellanidae</taxon>
        <taxon>Petrolisthes</taxon>
    </lineage>
</organism>
<keyword evidence="3" id="KW-0677">Repeat</keyword>
<comment type="caution">
    <text evidence="5">The sequence shown here is derived from an EMBL/GenBank/DDBJ whole genome shotgun (WGS) entry which is preliminary data.</text>
</comment>
<reference evidence="5" key="1">
    <citation type="submission" date="2023-10" db="EMBL/GenBank/DDBJ databases">
        <title>Genome assemblies of two species of porcelain crab, Petrolisthes cinctipes and Petrolisthes manimaculis (Anomura: Porcellanidae).</title>
        <authorList>
            <person name="Angst P."/>
        </authorList>
    </citation>
    <scope>NUCLEOTIDE SEQUENCE</scope>
    <source>
        <strain evidence="5">PB745_01</strain>
        <tissue evidence="5">Gill</tissue>
    </source>
</reference>